<dbReference type="AlphaFoldDB" id="A0A4Y2NWD9"/>
<accession>A0A4Y2NWD9</accession>
<dbReference type="Proteomes" id="UP000499080">
    <property type="component" value="Unassembled WGS sequence"/>
</dbReference>
<sequence>MACIRVLSVDQLERLSFVCSASWKTGELRAIENAVIVVISDLMTVCVAKYQSTELLLPLNCCLFTLLICARSMVFCYLCYVFSCIFVNKSSFSIILHDGLFTPYTHRTIFVTIYICIGSDEELENPVTTRLTELAAEEYDMGILKLVDRNDKCLNVGGDYVENSRKLSVCNRIFFPINIVFFILYD</sequence>
<organism evidence="1 2">
    <name type="scientific">Araneus ventricosus</name>
    <name type="common">Orbweaver spider</name>
    <name type="synonym">Epeira ventricosa</name>
    <dbReference type="NCBI Taxonomy" id="182803"/>
    <lineage>
        <taxon>Eukaryota</taxon>
        <taxon>Metazoa</taxon>
        <taxon>Ecdysozoa</taxon>
        <taxon>Arthropoda</taxon>
        <taxon>Chelicerata</taxon>
        <taxon>Arachnida</taxon>
        <taxon>Araneae</taxon>
        <taxon>Araneomorphae</taxon>
        <taxon>Entelegynae</taxon>
        <taxon>Araneoidea</taxon>
        <taxon>Araneidae</taxon>
        <taxon>Araneus</taxon>
    </lineage>
</organism>
<gene>
    <name evidence="1" type="ORF">AVEN_201040_1</name>
</gene>
<keyword evidence="2" id="KW-1185">Reference proteome</keyword>
<evidence type="ECO:0000313" key="1">
    <source>
        <dbReference type="EMBL" id="GBN43072.1"/>
    </source>
</evidence>
<protein>
    <submittedName>
        <fullName evidence="1">Uncharacterized protein</fullName>
    </submittedName>
</protein>
<evidence type="ECO:0000313" key="2">
    <source>
        <dbReference type="Proteomes" id="UP000499080"/>
    </source>
</evidence>
<name>A0A4Y2NWD9_ARAVE</name>
<reference evidence="1 2" key="1">
    <citation type="journal article" date="2019" name="Sci. Rep.">
        <title>Orb-weaving spider Araneus ventricosus genome elucidates the spidroin gene catalogue.</title>
        <authorList>
            <person name="Kono N."/>
            <person name="Nakamura H."/>
            <person name="Ohtoshi R."/>
            <person name="Moran D.A.P."/>
            <person name="Shinohara A."/>
            <person name="Yoshida Y."/>
            <person name="Fujiwara M."/>
            <person name="Mori M."/>
            <person name="Tomita M."/>
            <person name="Arakawa K."/>
        </authorList>
    </citation>
    <scope>NUCLEOTIDE SEQUENCE [LARGE SCALE GENOMIC DNA]</scope>
</reference>
<dbReference type="EMBL" id="BGPR01009913">
    <property type="protein sequence ID" value="GBN43072.1"/>
    <property type="molecule type" value="Genomic_DNA"/>
</dbReference>
<proteinExistence type="predicted"/>
<comment type="caution">
    <text evidence="1">The sequence shown here is derived from an EMBL/GenBank/DDBJ whole genome shotgun (WGS) entry which is preliminary data.</text>
</comment>